<protein>
    <recommendedName>
        <fullName evidence="3">DUF2332 domain-containing protein</fullName>
    </recommendedName>
</protein>
<evidence type="ECO:0008006" key="3">
    <source>
        <dbReference type="Google" id="ProtNLM"/>
    </source>
</evidence>
<name>A0A1H0QNU9_9ACTN</name>
<sequence length="392" mass="42767">MSTQGRGTGDSIAAVADVAQMAYLARLFRFFGRTQCEGRSAVYAGLSAVVAEEPEVLGLLLRAPAEQRRPSLLFAAVNHLLRERRDHPLAAYYPIHGGAKPFDDGAPAAFRDFCRQHRDGLAELLAHRTTQTNEVRRCFALRMGLARVAAAWPGPLALLEIGASAGLNLRFDAYGYRVGDRQTRPEDGSPVVLSTTVRGDGPVDAVFRRPPHVPYRLGADLDPVDIADPEAARWLEAFIWPEQVAELRTLRAAIDVARRNPQPLVRADAVRDTARLIAEVPGRAPVVVFTASLLTYLDAEARSRFAAQLATAARDRPVAWLFTEGPGLLAGTNVITPLADPLRTTGELYAVGVSLRDAHSHHDELLALADPYLQWLAPARSPHDDFTWLASS</sequence>
<evidence type="ECO:0000313" key="2">
    <source>
        <dbReference type="Proteomes" id="UP000199341"/>
    </source>
</evidence>
<dbReference type="Proteomes" id="UP000199341">
    <property type="component" value="Unassembled WGS sequence"/>
</dbReference>
<gene>
    <name evidence="1" type="ORF">SAMN05216259_11963</name>
</gene>
<proteinExistence type="predicted"/>
<accession>A0A1H0QNU9</accession>
<organism evidence="1 2">
    <name type="scientific">Actinacidiphila guanduensis</name>
    <dbReference type="NCBI Taxonomy" id="310781"/>
    <lineage>
        <taxon>Bacteria</taxon>
        <taxon>Bacillati</taxon>
        <taxon>Actinomycetota</taxon>
        <taxon>Actinomycetes</taxon>
        <taxon>Kitasatosporales</taxon>
        <taxon>Streptomycetaceae</taxon>
        <taxon>Actinacidiphila</taxon>
    </lineage>
</organism>
<dbReference type="EMBL" id="FNIE01000019">
    <property type="protein sequence ID" value="SDP19027.1"/>
    <property type="molecule type" value="Genomic_DNA"/>
</dbReference>
<reference evidence="1 2" key="1">
    <citation type="submission" date="2016-10" db="EMBL/GenBank/DDBJ databases">
        <authorList>
            <person name="de Groot N.N."/>
        </authorList>
    </citation>
    <scope>NUCLEOTIDE SEQUENCE [LARGE SCALE GENOMIC DNA]</scope>
    <source>
        <strain evidence="1 2">CGMCC 4.2022</strain>
    </source>
</reference>
<dbReference type="STRING" id="310781.SAMN05216259_11963"/>
<evidence type="ECO:0000313" key="1">
    <source>
        <dbReference type="EMBL" id="SDP19027.1"/>
    </source>
</evidence>
<dbReference type="Pfam" id="PF10094">
    <property type="entry name" value="DUF2332"/>
    <property type="match status" value="1"/>
</dbReference>
<dbReference type="AlphaFoldDB" id="A0A1H0QNU9"/>
<dbReference type="InterPro" id="IPR011200">
    <property type="entry name" value="UCP012608"/>
</dbReference>
<keyword evidence="2" id="KW-1185">Reference proteome</keyword>